<dbReference type="GO" id="GO:2001242">
    <property type="term" value="P:regulation of intrinsic apoptotic signaling pathway"/>
    <property type="evidence" value="ECO:0007669"/>
    <property type="project" value="Ensembl"/>
</dbReference>
<dbReference type="GO" id="GO:0051260">
    <property type="term" value="P:protein homooligomerization"/>
    <property type="evidence" value="ECO:0007669"/>
    <property type="project" value="Ensembl"/>
</dbReference>
<feature type="domain" description="CARD" evidence="16">
    <location>
        <begin position="107"/>
        <end position="195"/>
    </location>
</feature>
<dbReference type="GO" id="GO:0002821">
    <property type="term" value="P:positive regulation of adaptive immune response"/>
    <property type="evidence" value="ECO:0007669"/>
    <property type="project" value="Ensembl"/>
</dbReference>
<dbReference type="eggNOG" id="ENOG502S3G5">
    <property type="taxonomic scope" value="Eukaryota"/>
</dbReference>
<dbReference type="GO" id="GO:0045087">
    <property type="term" value="P:innate immune response"/>
    <property type="evidence" value="ECO:0007669"/>
    <property type="project" value="UniProtKB-KW"/>
</dbReference>
<evidence type="ECO:0000256" key="6">
    <source>
        <dbReference type="ARBA" id="ARBA00022553"/>
    </source>
</evidence>
<evidence type="ECO:0000256" key="2">
    <source>
        <dbReference type="ARBA" id="ARBA00004173"/>
    </source>
</evidence>
<dbReference type="KEGG" id="cpoc:100734858"/>
<evidence type="ECO:0000313" key="18">
    <source>
        <dbReference type="Ensembl" id="ENSCPOP00000023563.1"/>
    </source>
</evidence>
<dbReference type="GO" id="GO:0043123">
    <property type="term" value="P:positive regulation of canonical NF-kappaB signal transduction"/>
    <property type="evidence" value="ECO:0007669"/>
    <property type="project" value="Ensembl"/>
</dbReference>
<dbReference type="GO" id="GO:0070374">
    <property type="term" value="P:positive regulation of ERK1 and ERK2 cascade"/>
    <property type="evidence" value="ECO:0007669"/>
    <property type="project" value="Ensembl"/>
</dbReference>
<evidence type="ECO:0000256" key="8">
    <source>
        <dbReference type="ARBA" id="ARBA00022703"/>
    </source>
</evidence>
<evidence type="ECO:0000256" key="3">
    <source>
        <dbReference type="ARBA" id="ARBA00004240"/>
    </source>
</evidence>
<dbReference type="PROSITE" id="PS50209">
    <property type="entry name" value="CARD"/>
    <property type="match status" value="1"/>
</dbReference>
<dbReference type="GO" id="GO:0032688">
    <property type="term" value="P:negative regulation of interferon-beta production"/>
    <property type="evidence" value="ECO:0007669"/>
    <property type="project" value="Ensembl"/>
</dbReference>
<dbReference type="FunCoup" id="A0A286XDV9">
    <property type="interactions" value="252"/>
</dbReference>
<dbReference type="GO" id="GO:0002277">
    <property type="term" value="P:myeloid dendritic cell activation involved in immune response"/>
    <property type="evidence" value="ECO:0007669"/>
    <property type="project" value="Ensembl"/>
</dbReference>
<keyword evidence="7" id="KW-0399">Innate immunity</keyword>
<dbReference type="GO" id="GO:0042104">
    <property type="term" value="P:positive regulation of activated T cell proliferation"/>
    <property type="evidence" value="ECO:0007669"/>
    <property type="project" value="Ensembl"/>
</dbReference>
<dbReference type="GO" id="GO:0000139">
    <property type="term" value="C:Golgi membrane"/>
    <property type="evidence" value="ECO:0007669"/>
    <property type="project" value="Ensembl"/>
</dbReference>
<keyword evidence="11" id="KW-0496">Mitochondrion</keyword>
<proteinExistence type="predicted"/>
<keyword evidence="19" id="KW-1185">Reference proteome</keyword>
<keyword evidence="8" id="KW-0053">Apoptosis</keyword>
<dbReference type="GO" id="GO:0043124">
    <property type="term" value="P:negative regulation of canonical NF-kappaB signal transduction"/>
    <property type="evidence" value="ECO:0007669"/>
    <property type="project" value="Ensembl"/>
</dbReference>
<dbReference type="GO" id="GO:0002588">
    <property type="term" value="P:positive regulation of antigen processing and presentation of peptide antigen via MHC class II"/>
    <property type="evidence" value="ECO:0007669"/>
    <property type="project" value="Ensembl"/>
</dbReference>
<dbReference type="Bgee" id="ENSCPOG00000032734">
    <property type="expression patterns" value="Expressed in ovary and 12 other cell types or tissues"/>
</dbReference>
<dbReference type="GO" id="GO:0005654">
    <property type="term" value="C:nucleoplasm"/>
    <property type="evidence" value="ECO:0007669"/>
    <property type="project" value="Ensembl"/>
</dbReference>
<dbReference type="OrthoDB" id="10058437at2759"/>
<dbReference type="InterPro" id="IPR033516">
    <property type="entry name" value="CARD8/ASC/NALP1_CARD"/>
</dbReference>
<dbReference type="GO" id="GO:0002230">
    <property type="term" value="P:positive regulation of defense response to virus by host"/>
    <property type="evidence" value="ECO:0007669"/>
    <property type="project" value="Ensembl"/>
</dbReference>
<dbReference type="GO" id="GO:0010803">
    <property type="term" value="P:regulation of tumor necrosis factor-mediated signaling pathway"/>
    <property type="evidence" value="ECO:0007669"/>
    <property type="project" value="Ensembl"/>
</dbReference>
<dbReference type="GO" id="GO:0032731">
    <property type="term" value="P:positive regulation of interleukin-1 beta production"/>
    <property type="evidence" value="ECO:0007669"/>
    <property type="project" value="Ensembl"/>
</dbReference>
<organism evidence="18 19">
    <name type="scientific">Cavia porcellus</name>
    <name type="common">Guinea pig</name>
    <dbReference type="NCBI Taxonomy" id="10141"/>
    <lineage>
        <taxon>Eukaryota</taxon>
        <taxon>Metazoa</taxon>
        <taxon>Chordata</taxon>
        <taxon>Craniata</taxon>
        <taxon>Vertebrata</taxon>
        <taxon>Euteleostomi</taxon>
        <taxon>Mammalia</taxon>
        <taxon>Eutheria</taxon>
        <taxon>Euarchontoglires</taxon>
        <taxon>Glires</taxon>
        <taxon>Rodentia</taxon>
        <taxon>Hystricomorpha</taxon>
        <taxon>Caviidae</taxon>
        <taxon>Cavia</taxon>
    </lineage>
</organism>
<dbReference type="GO" id="GO:0002020">
    <property type="term" value="F:protease binding"/>
    <property type="evidence" value="ECO:0007669"/>
    <property type="project" value="Ensembl"/>
</dbReference>
<evidence type="ECO:0000256" key="4">
    <source>
        <dbReference type="ARBA" id="ARBA00022490"/>
    </source>
</evidence>
<dbReference type="GO" id="GO:0090200">
    <property type="term" value="P:positive regulation of release of cytochrome c from mitochondria"/>
    <property type="evidence" value="ECO:0007669"/>
    <property type="project" value="Ensembl"/>
</dbReference>
<dbReference type="GO" id="GO:0072559">
    <property type="term" value="C:NLRP3 inflammasome complex"/>
    <property type="evidence" value="ECO:0007669"/>
    <property type="project" value="Ensembl"/>
</dbReference>
<dbReference type="GO" id="GO:0010506">
    <property type="term" value="P:regulation of autophagy"/>
    <property type="evidence" value="ECO:0007669"/>
    <property type="project" value="Ensembl"/>
</dbReference>
<dbReference type="GO" id="GO:0072558">
    <property type="term" value="C:NLRP1 inflammasome complex"/>
    <property type="evidence" value="ECO:0007669"/>
    <property type="project" value="Ensembl"/>
</dbReference>
<dbReference type="SUPFAM" id="SSF47986">
    <property type="entry name" value="DEATH domain"/>
    <property type="match status" value="2"/>
</dbReference>
<dbReference type="GO" id="GO:0140738">
    <property type="term" value="C:NLRP6 inflammasome complex"/>
    <property type="evidence" value="ECO:0007669"/>
    <property type="project" value="Ensembl"/>
</dbReference>
<evidence type="ECO:0000313" key="19">
    <source>
        <dbReference type="Proteomes" id="UP000005447"/>
    </source>
</evidence>
<name>A0A286XDV9_CAVPO</name>
<dbReference type="GO" id="GO:0050829">
    <property type="term" value="P:defense response to Gram-negative bacterium"/>
    <property type="evidence" value="ECO:0007669"/>
    <property type="project" value="Ensembl"/>
</dbReference>
<keyword evidence="4" id="KW-0963">Cytoplasm</keyword>
<dbReference type="OMA" id="SRETNQA"/>
<dbReference type="Pfam" id="PF00619">
    <property type="entry name" value="CARD"/>
    <property type="match status" value="1"/>
</dbReference>
<dbReference type="GO" id="GO:0097169">
    <property type="term" value="C:AIM2 inflammasome complex"/>
    <property type="evidence" value="ECO:0007669"/>
    <property type="project" value="Ensembl"/>
</dbReference>
<dbReference type="FunFam" id="1.10.533.10:FF:000013">
    <property type="entry name" value="Apoptosis-associated speck-like protein containing a CARD"/>
    <property type="match status" value="1"/>
</dbReference>
<dbReference type="GO" id="GO:0005730">
    <property type="term" value="C:nucleolus"/>
    <property type="evidence" value="ECO:0007669"/>
    <property type="project" value="Ensembl"/>
</dbReference>
<dbReference type="AlphaFoldDB" id="A0A286XDV9"/>
<dbReference type="GeneTree" id="ENSGT00940000161873"/>
<evidence type="ECO:0000256" key="1">
    <source>
        <dbReference type="ARBA" id="ARBA00004110"/>
    </source>
</evidence>
<dbReference type="InParanoid" id="A0A286XDV9"/>
<keyword evidence="12" id="KW-0395">Inflammatory response</keyword>
<gene>
    <name evidence="18" type="primary">PYCARD</name>
</gene>
<dbReference type="GO" id="GO:1900016">
    <property type="term" value="P:negative regulation of cytokine production involved in inflammatory response"/>
    <property type="evidence" value="ECO:0007669"/>
    <property type="project" value="Ensembl"/>
</dbReference>
<dbReference type="InterPro" id="IPR004020">
    <property type="entry name" value="DAPIN"/>
</dbReference>
<evidence type="ECO:0000256" key="7">
    <source>
        <dbReference type="ARBA" id="ARBA00022588"/>
    </source>
</evidence>
<dbReference type="GO" id="GO:0008385">
    <property type="term" value="C:IkappaB kinase complex"/>
    <property type="evidence" value="ECO:0007669"/>
    <property type="project" value="Ensembl"/>
</dbReference>
<keyword evidence="5" id="KW-1017">Isopeptide bond</keyword>
<dbReference type="Pfam" id="PF02758">
    <property type="entry name" value="PYRIN"/>
    <property type="match status" value="1"/>
</dbReference>
<dbReference type="GO" id="GO:0060907">
    <property type="term" value="P:positive regulation of macrophage cytokine production"/>
    <property type="evidence" value="ECO:0007669"/>
    <property type="project" value="Ensembl"/>
</dbReference>
<dbReference type="GO" id="GO:0032755">
    <property type="term" value="P:positive regulation of interleukin-6 production"/>
    <property type="evidence" value="ECO:0007669"/>
    <property type="project" value="Ensembl"/>
</dbReference>
<evidence type="ECO:0000259" key="16">
    <source>
        <dbReference type="PROSITE" id="PS50209"/>
    </source>
</evidence>
<dbReference type="PROSITE" id="PS50824">
    <property type="entry name" value="DAPIN"/>
    <property type="match status" value="1"/>
</dbReference>
<keyword evidence="13" id="KW-1271">Inflammasome</keyword>
<reference evidence="19" key="1">
    <citation type="journal article" date="2011" name="Nature">
        <title>A high-resolution map of human evolutionary constraint using 29 mammals.</title>
        <authorList>
            <person name="Lindblad-Toh K."/>
            <person name="Garber M."/>
            <person name="Zuk O."/>
            <person name="Lin M.F."/>
            <person name="Parker B.J."/>
            <person name="Washietl S."/>
            <person name="Kheradpour P."/>
            <person name="Ernst J."/>
            <person name="Jordan G."/>
            <person name="Mauceli E."/>
            <person name="Ward L.D."/>
            <person name="Lowe C.B."/>
            <person name="Holloway A.K."/>
            <person name="Clamp M."/>
            <person name="Gnerre S."/>
            <person name="Alfoldi J."/>
            <person name="Beal K."/>
            <person name="Chang J."/>
            <person name="Clawson H."/>
            <person name="Cuff J."/>
            <person name="Di Palma F."/>
            <person name="Fitzgerald S."/>
            <person name="Flicek P."/>
            <person name="Guttman M."/>
            <person name="Hubisz M.J."/>
            <person name="Jaffe D.B."/>
            <person name="Jungreis I."/>
            <person name="Kent W.J."/>
            <person name="Kostka D."/>
            <person name="Lara M."/>
            <person name="Martins A.L."/>
            <person name="Massingham T."/>
            <person name="Moltke I."/>
            <person name="Raney B.J."/>
            <person name="Rasmussen M.D."/>
            <person name="Robinson J."/>
            <person name="Stark A."/>
            <person name="Vilella A.J."/>
            <person name="Wen J."/>
            <person name="Xie X."/>
            <person name="Zody M.C."/>
            <person name="Baldwin J."/>
            <person name="Bloom T."/>
            <person name="Chin C.W."/>
            <person name="Heiman D."/>
            <person name="Nicol R."/>
            <person name="Nusbaum C."/>
            <person name="Young S."/>
            <person name="Wilkinson J."/>
            <person name="Worley K.C."/>
            <person name="Kovar C.L."/>
            <person name="Muzny D.M."/>
            <person name="Gibbs R.A."/>
            <person name="Cree A."/>
            <person name="Dihn H.H."/>
            <person name="Fowler G."/>
            <person name="Jhangiani S."/>
            <person name="Joshi V."/>
            <person name="Lee S."/>
            <person name="Lewis L.R."/>
            <person name="Nazareth L.V."/>
            <person name="Okwuonu G."/>
            <person name="Santibanez J."/>
            <person name="Warren W.C."/>
            <person name="Mardis E.R."/>
            <person name="Weinstock G.M."/>
            <person name="Wilson R.K."/>
            <person name="Delehaunty K."/>
            <person name="Dooling D."/>
            <person name="Fronik C."/>
            <person name="Fulton L."/>
            <person name="Fulton B."/>
            <person name="Graves T."/>
            <person name="Minx P."/>
            <person name="Sodergren E."/>
            <person name="Birney E."/>
            <person name="Margulies E.H."/>
            <person name="Herrero J."/>
            <person name="Green E.D."/>
            <person name="Haussler D."/>
            <person name="Siepel A."/>
            <person name="Goldman N."/>
            <person name="Pollard K.S."/>
            <person name="Pedersen J.S."/>
            <person name="Lander E.S."/>
            <person name="Kellis M."/>
        </authorList>
    </citation>
    <scope>NUCLEOTIDE SEQUENCE [LARGE SCALE GENOMIC DNA]</scope>
    <source>
        <strain evidence="19">2N</strain>
    </source>
</reference>
<protein>
    <recommendedName>
        <fullName evidence="14">Apoptosis-associated speck-like protein containing a CARD</fullName>
    </recommendedName>
    <alternativeName>
        <fullName evidence="15">PYD and CARD domain-containing protein</fullName>
    </alternativeName>
</protein>
<dbReference type="InterPro" id="IPR011029">
    <property type="entry name" value="DEATH-like_dom_sf"/>
</dbReference>
<evidence type="ECO:0000256" key="15">
    <source>
        <dbReference type="ARBA" id="ARBA00077095"/>
    </source>
</evidence>
<dbReference type="GO" id="GO:0005783">
    <property type="term" value="C:endoplasmic reticulum"/>
    <property type="evidence" value="ECO:0007669"/>
    <property type="project" value="UniProtKB-SubCell"/>
</dbReference>
<dbReference type="GO" id="GO:0005138">
    <property type="term" value="F:interleukin-6 receptor binding"/>
    <property type="evidence" value="ECO:0007669"/>
    <property type="project" value="Ensembl"/>
</dbReference>
<evidence type="ECO:0000256" key="14">
    <source>
        <dbReference type="ARBA" id="ARBA00071453"/>
    </source>
</evidence>
<reference evidence="18" key="2">
    <citation type="submission" date="2025-08" db="UniProtKB">
        <authorList>
            <consortium name="Ensembl"/>
        </authorList>
    </citation>
    <scope>IDENTIFICATION</scope>
    <source>
        <strain evidence="18">2N</strain>
    </source>
</reference>
<dbReference type="GO" id="GO:0032090">
    <property type="term" value="F:Pyrin domain binding"/>
    <property type="evidence" value="ECO:0007669"/>
    <property type="project" value="Ensembl"/>
</dbReference>
<dbReference type="GO" id="GO:0050830">
    <property type="term" value="P:defense response to Gram-positive bacterium"/>
    <property type="evidence" value="ECO:0007669"/>
    <property type="project" value="Ensembl"/>
</dbReference>
<dbReference type="GO" id="GO:0032722">
    <property type="term" value="P:positive regulation of chemokine production"/>
    <property type="evidence" value="ECO:0007669"/>
    <property type="project" value="Ensembl"/>
</dbReference>
<dbReference type="InterPro" id="IPR001315">
    <property type="entry name" value="CARD"/>
</dbReference>
<dbReference type="GO" id="GO:0042803">
    <property type="term" value="F:protein homodimerization activity"/>
    <property type="evidence" value="ECO:0007669"/>
    <property type="project" value="Ensembl"/>
</dbReference>
<dbReference type="GO" id="GO:0042771">
    <property type="term" value="P:intrinsic apoptotic signaling pathway in response to DNA damage by p53 class mediator"/>
    <property type="evidence" value="ECO:0007669"/>
    <property type="project" value="Ensembl"/>
</dbReference>
<dbReference type="GO" id="GO:0005739">
    <property type="term" value="C:mitochondrion"/>
    <property type="evidence" value="ECO:0007669"/>
    <property type="project" value="UniProtKB-SubCell"/>
</dbReference>
<dbReference type="GO" id="GO:0032760">
    <property type="term" value="P:positive regulation of tumor necrosis factor production"/>
    <property type="evidence" value="ECO:0007669"/>
    <property type="project" value="Ensembl"/>
</dbReference>
<dbReference type="GO" id="GO:0033209">
    <property type="term" value="P:tumor necrosis factor-mediated signaling pathway"/>
    <property type="evidence" value="ECO:0007669"/>
    <property type="project" value="Ensembl"/>
</dbReference>
<dbReference type="PANTHER" id="PTHR46985:SF2">
    <property type="entry name" value="APOPTOSIS-ASSOCIATED SPECK-LIKE PROTEIN CONTAINING A CARD"/>
    <property type="match status" value="1"/>
</dbReference>
<reference evidence="18" key="3">
    <citation type="submission" date="2025-09" db="UniProtKB">
        <authorList>
            <consortium name="Ensembl"/>
        </authorList>
    </citation>
    <scope>IDENTIFICATION</scope>
    <source>
        <strain evidence="18">2N</strain>
    </source>
</reference>
<dbReference type="GO" id="GO:2000406">
    <property type="term" value="P:positive regulation of T cell migration"/>
    <property type="evidence" value="ECO:0007669"/>
    <property type="project" value="Ensembl"/>
</dbReference>
<dbReference type="GO" id="GO:1901224">
    <property type="term" value="P:positive regulation of non-canonical NF-kappaB signal transduction"/>
    <property type="evidence" value="ECO:0007669"/>
    <property type="project" value="Ensembl"/>
</dbReference>
<dbReference type="GO" id="GO:0044546">
    <property type="term" value="P:NLRP3 inflammasome complex assembly"/>
    <property type="evidence" value="ECO:0007669"/>
    <property type="project" value="Ensembl"/>
</dbReference>
<evidence type="ECO:0000256" key="12">
    <source>
        <dbReference type="ARBA" id="ARBA00023198"/>
    </source>
</evidence>
<keyword evidence="9" id="KW-0256">Endoplasmic reticulum</keyword>
<dbReference type="GO" id="GO:0032757">
    <property type="term" value="P:positive regulation of interleukin-8 production"/>
    <property type="evidence" value="ECO:0007669"/>
    <property type="project" value="Ensembl"/>
</dbReference>
<keyword evidence="6" id="KW-0597">Phosphoprotein</keyword>
<accession>A0A286XDV9</accession>
<keyword evidence="10" id="KW-0391">Immunity</keyword>
<dbReference type="GO" id="GO:0032729">
    <property type="term" value="P:positive regulation of type II interferon production"/>
    <property type="evidence" value="ECO:0007669"/>
    <property type="project" value="Ensembl"/>
</dbReference>
<evidence type="ECO:0000256" key="11">
    <source>
        <dbReference type="ARBA" id="ARBA00023128"/>
    </source>
</evidence>
<dbReference type="GO" id="GO:0032733">
    <property type="term" value="P:positive regulation of interleukin-10 production"/>
    <property type="evidence" value="ECO:0007669"/>
    <property type="project" value="Ensembl"/>
</dbReference>
<dbReference type="InterPro" id="IPR051249">
    <property type="entry name" value="NLRP_Inflammasome"/>
</dbReference>
<dbReference type="EMBL" id="AAKN02007786">
    <property type="status" value="NOT_ANNOTATED_CDS"/>
    <property type="molecule type" value="Genomic_DNA"/>
</dbReference>
<sequence length="195" mass="22268">MPGARDAILEVLENLTCEEFKKFKLKLLTVQLRGGYERIPRGTLSLMDAIDLSDKLVSYYLEEYGTELTATVLCNMGMQELAERLQEYRREGPGAPPAAIRDPPRKAAQPAQHFVDQHRQALIYRVSEVNGLLDALYGTVLSDEQYQQVRAESTSQQKMRKLYSFTVSWDLRCKDLLLKALRDTHPYLVADLEPC</sequence>
<dbReference type="FunFam" id="1.10.533.10:FF:000053">
    <property type="entry name" value="Apoptosis-associated speck-like protein containing a CARD"/>
    <property type="match status" value="1"/>
</dbReference>
<dbReference type="GO" id="GO:0005576">
    <property type="term" value="C:extracellular region"/>
    <property type="evidence" value="ECO:0007669"/>
    <property type="project" value="Ensembl"/>
</dbReference>
<evidence type="ECO:0000256" key="10">
    <source>
        <dbReference type="ARBA" id="ARBA00022859"/>
    </source>
</evidence>
<evidence type="ECO:0000256" key="5">
    <source>
        <dbReference type="ARBA" id="ARBA00022499"/>
    </source>
</evidence>
<dbReference type="GO" id="GO:0050729">
    <property type="term" value="P:positive regulation of inflammatory response"/>
    <property type="evidence" value="ECO:0007669"/>
    <property type="project" value="Ensembl"/>
</dbReference>
<evidence type="ECO:0000256" key="13">
    <source>
        <dbReference type="ARBA" id="ARBA00023233"/>
    </source>
</evidence>
<dbReference type="SMART" id="SM01289">
    <property type="entry name" value="PYRIN"/>
    <property type="match status" value="1"/>
</dbReference>
<evidence type="ECO:0000256" key="9">
    <source>
        <dbReference type="ARBA" id="ARBA00022824"/>
    </source>
</evidence>
<dbReference type="GO" id="GO:0071347">
    <property type="term" value="P:cellular response to interleukin-1"/>
    <property type="evidence" value="ECO:0007669"/>
    <property type="project" value="Ensembl"/>
</dbReference>
<dbReference type="PANTHER" id="PTHR46985">
    <property type="entry name" value="NACHT, LRR AND PYD DOMAINS-CONTAINING PROTEIN 1"/>
    <property type="match status" value="1"/>
</dbReference>
<dbReference type="GO" id="GO:0050766">
    <property type="term" value="P:positive regulation of phagocytosis"/>
    <property type="evidence" value="ECO:0007669"/>
    <property type="project" value="Ensembl"/>
</dbReference>
<comment type="subcellular location">
    <subcellularLocation>
        <location evidence="3">Endoplasmic reticulum</location>
    </subcellularLocation>
    <subcellularLocation>
        <location evidence="1">Inflammasome</location>
    </subcellularLocation>
    <subcellularLocation>
        <location evidence="2">Mitochondrion</location>
    </subcellularLocation>
</comment>
<dbReference type="GO" id="GO:0017024">
    <property type="term" value="F:myosin I binding"/>
    <property type="evidence" value="ECO:0007669"/>
    <property type="project" value="Ensembl"/>
</dbReference>
<dbReference type="GO" id="GO:0044351">
    <property type="term" value="P:macropinocytosis"/>
    <property type="evidence" value="ECO:0007669"/>
    <property type="project" value="Ensembl"/>
</dbReference>
<feature type="domain" description="Pyrin" evidence="17">
    <location>
        <begin position="1"/>
        <end position="91"/>
    </location>
</feature>
<dbReference type="GO" id="GO:0070700">
    <property type="term" value="F:BMP receptor binding"/>
    <property type="evidence" value="ECO:0007669"/>
    <property type="project" value="Ensembl"/>
</dbReference>
<dbReference type="GO" id="GO:0071222">
    <property type="term" value="P:cellular response to lipopolysaccharide"/>
    <property type="evidence" value="ECO:0007669"/>
    <property type="project" value="Ensembl"/>
</dbReference>
<dbReference type="GO" id="GO:0005523">
    <property type="term" value="F:tropomyosin binding"/>
    <property type="evidence" value="ECO:0007669"/>
    <property type="project" value="Ensembl"/>
</dbReference>
<dbReference type="STRING" id="10141.ENSCPOP00000023563"/>
<dbReference type="Proteomes" id="UP000005447">
    <property type="component" value="Unassembled WGS sequence"/>
</dbReference>
<dbReference type="GO" id="GO:0031647">
    <property type="term" value="P:regulation of protein stability"/>
    <property type="evidence" value="ECO:0007669"/>
    <property type="project" value="Ensembl"/>
</dbReference>
<evidence type="ECO:0000259" key="17">
    <source>
        <dbReference type="PROSITE" id="PS50824"/>
    </source>
</evidence>
<dbReference type="GeneID" id="100734858"/>
<dbReference type="CDD" id="cd08330">
    <property type="entry name" value="CARD_ASC_NALP1"/>
    <property type="match status" value="1"/>
</dbReference>
<dbReference type="VEuPathDB" id="HostDB:ENSCPOG00000032734"/>
<dbReference type="GO" id="GO:0051607">
    <property type="term" value="P:defense response to virus"/>
    <property type="evidence" value="ECO:0007669"/>
    <property type="project" value="Ensembl"/>
</dbReference>
<dbReference type="Ensembl" id="ENSCPOT00000041799.1">
    <property type="protein sequence ID" value="ENSCPOP00000023563.1"/>
    <property type="gene ID" value="ENSCPOG00000032734.1"/>
</dbReference>
<dbReference type="GO" id="GO:2001238">
    <property type="term" value="P:positive regulation of extrinsic apoptotic signaling pathway"/>
    <property type="evidence" value="ECO:0007669"/>
    <property type="project" value="Ensembl"/>
</dbReference>
<dbReference type="CDD" id="cd08321">
    <property type="entry name" value="Pyrin_ASC-like"/>
    <property type="match status" value="1"/>
</dbReference>
<dbReference type="GO" id="GO:0030838">
    <property type="term" value="P:positive regulation of actin filament polymerization"/>
    <property type="evidence" value="ECO:0007669"/>
    <property type="project" value="Ensembl"/>
</dbReference>
<dbReference type="Gene3D" id="1.10.533.10">
    <property type="entry name" value="Death Domain, Fas"/>
    <property type="match status" value="2"/>
</dbReference>
<dbReference type="GO" id="GO:0046330">
    <property type="term" value="P:positive regulation of JNK cascade"/>
    <property type="evidence" value="ECO:0007669"/>
    <property type="project" value="Ensembl"/>
</dbReference>